<feature type="region of interest" description="Disordered" evidence="1">
    <location>
        <begin position="30"/>
        <end position="71"/>
    </location>
</feature>
<sequence length="71" mass="8358">MNGIRDLVRWCINTVYMACSRVANYVRRNDFPQSGHDMIEGGDNVTPRADRGQNQRHPRRTNQTKRTRRVD</sequence>
<gene>
    <name evidence="2" type="ORF">L798_10796</name>
</gene>
<protein>
    <submittedName>
        <fullName evidence="2">Uncharacterized protein</fullName>
    </submittedName>
</protein>
<accession>A0A067RVM2</accession>
<proteinExistence type="predicted"/>
<name>A0A067RVM2_ZOONE</name>
<dbReference type="InParanoid" id="A0A067RVM2"/>
<evidence type="ECO:0000313" key="3">
    <source>
        <dbReference type="Proteomes" id="UP000027135"/>
    </source>
</evidence>
<dbReference type="EMBL" id="KK852435">
    <property type="protein sequence ID" value="KDR23924.1"/>
    <property type="molecule type" value="Genomic_DNA"/>
</dbReference>
<dbReference type="AlphaFoldDB" id="A0A067RVM2"/>
<organism evidence="2 3">
    <name type="scientific">Zootermopsis nevadensis</name>
    <name type="common">Dampwood termite</name>
    <dbReference type="NCBI Taxonomy" id="136037"/>
    <lineage>
        <taxon>Eukaryota</taxon>
        <taxon>Metazoa</taxon>
        <taxon>Ecdysozoa</taxon>
        <taxon>Arthropoda</taxon>
        <taxon>Hexapoda</taxon>
        <taxon>Insecta</taxon>
        <taxon>Pterygota</taxon>
        <taxon>Neoptera</taxon>
        <taxon>Polyneoptera</taxon>
        <taxon>Dictyoptera</taxon>
        <taxon>Blattodea</taxon>
        <taxon>Blattoidea</taxon>
        <taxon>Termitoidae</taxon>
        <taxon>Termopsidae</taxon>
        <taxon>Zootermopsis</taxon>
    </lineage>
</organism>
<evidence type="ECO:0000313" key="2">
    <source>
        <dbReference type="EMBL" id="KDR23924.1"/>
    </source>
</evidence>
<reference evidence="2 3" key="1">
    <citation type="journal article" date="2014" name="Nat. Commun.">
        <title>Molecular traces of alternative social organization in a termite genome.</title>
        <authorList>
            <person name="Terrapon N."/>
            <person name="Li C."/>
            <person name="Robertson H.M."/>
            <person name="Ji L."/>
            <person name="Meng X."/>
            <person name="Booth W."/>
            <person name="Chen Z."/>
            <person name="Childers C.P."/>
            <person name="Glastad K.M."/>
            <person name="Gokhale K."/>
            <person name="Gowin J."/>
            <person name="Gronenberg W."/>
            <person name="Hermansen R.A."/>
            <person name="Hu H."/>
            <person name="Hunt B.G."/>
            <person name="Huylmans A.K."/>
            <person name="Khalil S.M."/>
            <person name="Mitchell R.D."/>
            <person name="Munoz-Torres M.C."/>
            <person name="Mustard J.A."/>
            <person name="Pan H."/>
            <person name="Reese J.T."/>
            <person name="Scharf M.E."/>
            <person name="Sun F."/>
            <person name="Vogel H."/>
            <person name="Xiao J."/>
            <person name="Yang W."/>
            <person name="Yang Z."/>
            <person name="Yang Z."/>
            <person name="Zhou J."/>
            <person name="Zhu J."/>
            <person name="Brent C.S."/>
            <person name="Elsik C.G."/>
            <person name="Goodisman M.A."/>
            <person name="Liberles D.A."/>
            <person name="Roe R.M."/>
            <person name="Vargo E.L."/>
            <person name="Vilcinskas A."/>
            <person name="Wang J."/>
            <person name="Bornberg-Bauer E."/>
            <person name="Korb J."/>
            <person name="Zhang G."/>
            <person name="Liebig J."/>
        </authorList>
    </citation>
    <scope>NUCLEOTIDE SEQUENCE [LARGE SCALE GENOMIC DNA]</scope>
    <source>
        <tissue evidence="2">Whole organism</tissue>
    </source>
</reference>
<feature type="compositionally biased region" description="Basic residues" evidence="1">
    <location>
        <begin position="54"/>
        <end position="71"/>
    </location>
</feature>
<keyword evidence="3" id="KW-1185">Reference proteome</keyword>
<dbReference type="Proteomes" id="UP000027135">
    <property type="component" value="Unassembled WGS sequence"/>
</dbReference>
<evidence type="ECO:0000256" key="1">
    <source>
        <dbReference type="SAM" id="MobiDB-lite"/>
    </source>
</evidence>